<feature type="compositionally biased region" description="Polar residues" evidence="1">
    <location>
        <begin position="819"/>
        <end position="835"/>
    </location>
</feature>
<feature type="compositionally biased region" description="Polar residues" evidence="1">
    <location>
        <begin position="893"/>
        <end position="909"/>
    </location>
</feature>
<feature type="compositionally biased region" description="Polar residues" evidence="1">
    <location>
        <begin position="731"/>
        <end position="752"/>
    </location>
</feature>
<feature type="region of interest" description="Disordered" evidence="1">
    <location>
        <begin position="1"/>
        <end position="33"/>
    </location>
</feature>
<name>K0TCZ4_THAOC</name>
<feature type="compositionally biased region" description="Basic and acidic residues" evidence="1">
    <location>
        <begin position="341"/>
        <end position="354"/>
    </location>
</feature>
<feature type="region of interest" description="Disordered" evidence="1">
    <location>
        <begin position="877"/>
        <end position="1007"/>
    </location>
</feature>
<reference evidence="2 3" key="1">
    <citation type="journal article" date="2012" name="Genome Biol.">
        <title>Genome and low-iron response of an oceanic diatom adapted to chronic iron limitation.</title>
        <authorList>
            <person name="Lommer M."/>
            <person name="Specht M."/>
            <person name="Roy A.S."/>
            <person name="Kraemer L."/>
            <person name="Andreson R."/>
            <person name="Gutowska M.A."/>
            <person name="Wolf J."/>
            <person name="Bergner S.V."/>
            <person name="Schilhabel M.B."/>
            <person name="Klostermeier U.C."/>
            <person name="Beiko R.G."/>
            <person name="Rosenstiel P."/>
            <person name="Hippler M."/>
            <person name="Laroche J."/>
        </authorList>
    </citation>
    <scope>NUCLEOTIDE SEQUENCE [LARGE SCALE GENOMIC DNA]</scope>
    <source>
        <strain evidence="2 3">CCMP1005</strain>
    </source>
</reference>
<feature type="compositionally biased region" description="Low complexity" evidence="1">
    <location>
        <begin position="437"/>
        <end position="450"/>
    </location>
</feature>
<sequence>MVGPEPQRSIGMHPHQSFEGPTGTDGDMMELDSPLKVRSGTLDGMDVDASEPPAFVTVGGIRKQPAPAGGMRSEAYGATERRNVAAENSACPTRIIHSKPLATAGAVSVSTTRTLPRPPTARRGMSVTSTGCNISSTETPGGIAGRTDASFNAPTDPSSVAGKQASTSRTDQRTNTAMVAAETAIPGIGSYKPTVIDTRRHANDLNREENEKVMKKATKTVVHAHGSSNEGRNAVGKDDRTSDEATYYGHAMHYHHSSKGPGGKDVSSTSMSAAAQQQAAHQYQAQAYHQWYQAYGRQYHHSQASRNADSKKSQDKEKDGKDGDKSDKPKDGPATLAKSVSKADDETTKTEDMPSCKQSTSTSEDSTSDQVPSATSWESHAAAQAAAAQAAAAHAYAAQAHHSYWSRYYSHHAQSSTGQHGYWPSYHSNDIRWSGSNSSNNTNAATAGSGHLSDPATVDTYGNDSENFRKRHRDAPRHRAENLRLGKSDSRDGAVADARDDFNTLPGIDDDSASTGSIGGFSMGSLGRPPFILPESLSPQNSKRRKGTGRSQAIHRAQPDNIDSDNMRLIKSNSTLSEGNMTFTNLSINNSYSAELAAFYDPSPTNSIETKKHEGGKMDLGKTPKKDNKSAKKSEQEDASLVFRLNGDSKTPEEARNSPTMFELIGGAETPTTGLLMTQFMENTTTEDLNRHMRSHAFTPMPVAWPMANDESFKTASRNSQAASGGAMSDPHNTSGFSIASNPSWTMSTGDASQCSTEKRLLEISPRYFGLLDSTKSSKTNNPLGSPKSFWKETTSDRNRINDDTVESKPSEKQGALRSINSLLSPTMRNMEATNGDTLDADAIRSMSPLPLYFDGYGGDVPVIEITNSNVENIESAPAITAPSPAPVLDAVPSSTRPIPTTASSSSDANKPLLAAETKPQTPKSKPQSPKMRKSQTVYPRPIHPAHSSWSRPMSSYSGHPPPHWPMPPMPPGAIRHPAVFGKHGSSPAPPGPPPPHPAAVPPPPYPQGMYPPHHYNPHDRVRNLRGKGPPRHTMPPPHMLPPHHYGHFSPMRGAPPGVEREEPDFHDDNSQRRCVPLKPPIPPKFHGDMQKYAEVDLPEFSTLVNFPSNSSGSSKTVIPLGMKHCVMCGTVCHTSGSAVKKAKQQGKTPLGNSHCNASAMTSLAPSLAPSGQVSNVATIPMQNKGLCTNCDVGVWVVVSSGMEIKWCKGCKNFRTWAAFGDKGLATKCVRCRDRQREKYAQSKRDQDRRRAAVPCSLTAATRKLPLQPSSRQHGDKFQ</sequence>
<feature type="compositionally biased region" description="Polar residues" evidence="1">
    <location>
        <begin position="149"/>
        <end position="158"/>
    </location>
</feature>
<evidence type="ECO:0000313" key="3">
    <source>
        <dbReference type="Proteomes" id="UP000266841"/>
    </source>
</evidence>
<feature type="compositionally biased region" description="Basic and acidic residues" evidence="1">
    <location>
        <begin position="477"/>
        <end position="502"/>
    </location>
</feature>
<feature type="compositionally biased region" description="Low complexity" evidence="1">
    <location>
        <begin position="918"/>
        <end position="930"/>
    </location>
</feature>
<feature type="region of interest" description="Disordered" evidence="1">
    <location>
        <begin position="1240"/>
        <end position="1279"/>
    </location>
</feature>
<feature type="compositionally biased region" description="Basic and acidic residues" evidence="1">
    <location>
        <begin position="790"/>
        <end position="812"/>
    </location>
</feature>
<dbReference type="OMA" id="TRRHAND"/>
<dbReference type="EMBL" id="AGNL01003180">
    <property type="protein sequence ID" value="EJK75029.1"/>
    <property type="molecule type" value="Genomic_DNA"/>
</dbReference>
<accession>K0TCZ4</accession>
<feature type="region of interest" description="Disordered" evidence="1">
    <location>
        <begin position="716"/>
        <end position="752"/>
    </location>
</feature>
<feature type="compositionally biased region" description="Basic and acidic residues" evidence="1">
    <location>
        <begin position="1240"/>
        <end position="1251"/>
    </location>
</feature>
<proteinExistence type="predicted"/>
<dbReference type="eggNOG" id="ENOG502STWG">
    <property type="taxonomic scope" value="Eukaryota"/>
</dbReference>
<feature type="region of interest" description="Disordered" evidence="1">
    <location>
        <begin position="772"/>
        <end position="835"/>
    </location>
</feature>
<feature type="compositionally biased region" description="Pro residues" evidence="1">
    <location>
        <begin position="988"/>
        <end position="1007"/>
    </location>
</feature>
<keyword evidence="3" id="KW-1185">Reference proteome</keyword>
<feature type="compositionally biased region" description="Basic and acidic residues" evidence="1">
    <location>
        <begin position="308"/>
        <end position="331"/>
    </location>
</feature>
<evidence type="ECO:0000256" key="1">
    <source>
        <dbReference type="SAM" id="MobiDB-lite"/>
    </source>
</evidence>
<feature type="compositionally biased region" description="Polar residues" evidence="1">
    <location>
        <begin position="164"/>
        <end position="175"/>
    </location>
</feature>
<feature type="compositionally biased region" description="Pro residues" evidence="1">
    <location>
        <begin position="960"/>
        <end position="972"/>
    </location>
</feature>
<feature type="compositionally biased region" description="Polar residues" evidence="1">
    <location>
        <begin position="774"/>
        <end position="784"/>
    </location>
</feature>
<feature type="region of interest" description="Disordered" evidence="1">
    <location>
        <begin position="253"/>
        <end position="273"/>
    </location>
</feature>
<feature type="region of interest" description="Disordered" evidence="1">
    <location>
        <begin position="107"/>
        <end position="175"/>
    </location>
</feature>
<feature type="compositionally biased region" description="Low complexity" evidence="1">
    <location>
        <begin position="359"/>
        <end position="369"/>
    </location>
</feature>
<gene>
    <name evidence="2" type="ORF">THAOC_03260</name>
</gene>
<organism evidence="2 3">
    <name type="scientific">Thalassiosira oceanica</name>
    <name type="common">Marine diatom</name>
    <dbReference type="NCBI Taxonomy" id="159749"/>
    <lineage>
        <taxon>Eukaryota</taxon>
        <taxon>Sar</taxon>
        <taxon>Stramenopiles</taxon>
        <taxon>Ochrophyta</taxon>
        <taxon>Bacillariophyta</taxon>
        <taxon>Coscinodiscophyceae</taxon>
        <taxon>Thalassiosirophycidae</taxon>
        <taxon>Thalassiosirales</taxon>
        <taxon>Thalassiosiraceae</taxon>
        <taxon>Thalassiosira</taxon>
    </lineage>
</organism>
<feature type="compositionally biased region" description="Polar residues" evidence="1">
    <location>
        <begin position="126"/>
        <end position="139"/>
    </location>
</feature>
<feature type="compositionally biased region" description="Polar residues" evidence="1">
    <location>
        <begin position="948"/>
        <end position="958"/>
    </location>
</feature>
<feature type="compositionally biased region" description="Basic and acidic residues" evidence="1">
    <location>
        <begin position="609"/>
        <end position="636"/>
    </location>
</feature>
<feature type="region of interest" description="Disordered" evidence="1">
    <location>
        <begin position="299"/>
        <end position="380"/>
    </location>
</feature>
<feature type="region of interest" description="Disordered" evidence="1">
    <location>
        <begin position="437"/>
        <end position="559"/>
    </location>
</feature>
<comment type="caution">
    <text evidence="2">The sequence shown here is derived from an EMBL/GenBank/DDBJ whole genome shotgun (WGS) entry which is preliminary data.</text>
</comment>
<evidence type="ECO:0000313" key="2">
    <source>
        <dbReference type="EMBL" id="EJK75029.1"/>
    </source>
</evidence>
<feature type="region of interest" description="Disordered" evidence="1">
    <location>
        <begin position="606"/>
        <end position="656"/>
    </location>
</feature>
<dbReference type="Proteomes" id="UP000266841">
    <property type="component" value="Unassembled WGS sequence"/>
</dbReference>
<protein>
    <submittedName>
        <fullName evidence="2">Uncharacterized protein</fullName>
    </submittedName>
</protein>
<dbReference type="AlphaFoldDB" id="K0TCZ4"/>
<dbReference type="OrthoDB" id="49093at2759"/>